<evidence type="ECO:0000256" key="1">
    <source>
        <dbReference type="ARBA" id="ARBA00005234"/>
    </source>
</evidence>
<evidence type="ECO:0000256" key="3">
    <source>
        <dbReference type="ARBA" id="ARBA00022801"/>
    </source>
</evidence>
<sequence>MILIVLFPHNRSDDSHKKQKVTPRCLWKVEDYSEHVPLSVKRRVIYACQHGKNYKKTPTTDDLYTEHEYTRRKRFHIQNSKKVDCPAKLYVRYVVRYDQFAVTKTSSRTERQVAIKGVLESLKEKTTVTSEIIHVKIPLEGAHKNHNTSQNCHFSNNIHYMVRDKIQEYVSLGITSVPFLKKVLKTFVQKELSEMGSVLPHPQDPSYYPSSHVIQNHVHQALVCGKYSGFDQLQVEKKIDEWKLTDPNAKFFFRKCTENNIEQTVLKFEVKTEEQGFPVSEDSDLESNITQEITSSQETFLFIHQNAQQQELLKRYGDMVLLDATYRTTKYALPLFLLVVRTNVGYKPIAEFICENETTAAITEALNILKQWNQHWEPKYFMLDYSQQEYQALKHVFPNSQNYLCSFHHEQAWMRWTKQAKNKLSLSEQNELLDHLRDIASAPSEAACDSEVERLKESKVYKSLEVKNYVDKRWLCVQERWCRAYAPHGFSVAITTNNGVEALNKSLKSFYLKFSGTGSLSSLLETLVCEFVPEQLLSYSRLNFIYSSECKTYNPAVPAFLKDRPRSFVKHCLNSIKAASSYSKEHVEVLGKESFKVKSETTSAWYKVELGDSEKYPSCECVLFKTTFLPCKHFFAIFRHTDKTWVDLSPEYRQNPYVTLDFNVALTQDPQCNEISNQEDLCFDVFDSPVPCTGKPKVSSKSQSSGVAVDQWHLREELKTLHDISYICTDKEAIKNASRVVHDLCETLKSCLPKEDGLVLQQQEPAKKNLRALPSRLKKVKQKTSRKRKTVEIGANKEDTNIHKKSKTNIPESQRTEDTEMDKNSVQPCGVDLSEDELTQATTMTHGDRFSHLYHSEHLPRLSEDMSSEVNDTLALQDPNQVISRAFKLCITQGDLATLKEGCWLNDKVINFYLSLLMKRNSDQLGSLKVFSFSTFFYSKLQSGEGHAAVKNWTKTQDLFLFDLVFVPLHLGMHWALAVIDFKSQTIQCYDSIGQRHDDICHMLLKYLTEEHKVKKGCIMEASRWTIGRMRTYAIPKQVNGNDCGVFVCKYADFLSQGKPLTFRQCDIPLFRKVMVWEIIHEKIL</sequence>
<protein>
    <recommendedName>
        <fullName evidence="11">Ubiquitin-like protease family profile domain-containing protein</fullName>
    </recommendedName>
</protein>
<feature type="compositionally biased region" description="Basic and acidic residues" evidence="6">
    <location>
        <begin position="814"/>
        <end position="823"/>
    </location>
</feature>
<dbReference type="Pfam" id="PF15299">
    <property type="entry name" value="ALS2CR8"/>
    <property type="match status" value="1"/>
</dbReference>
<evidence type="ECO:0000256" key="4">
    <source>
        <dbReference type="ARBA" id="ARBA00022807"/>
    </source>
</evidence>
<keyword evidence="5" id="KW-0862">Zinc</keyword>
<dbReference type="EMBL" id="JAWDJR010000003">
    <property type="protein sequence ID" value="KAK9978810.1"/>
    <property type="molecule type" value="Genomic_DNA"/>
</dbReference>
<dbReference type="PANTHER" id="PTHR47456">
    <property type="entry name" value="PHD-TYPE DOMAIN-CONTAINING PROTEIN"/>
    <property type="match status" value="1"/>
</dbReference>
<keyword evidence="10" id="KW-1185">Reference proteome</keyword>
<dbReference type="GO" id="GO:0008234">
    <property type="term" value="F:cysteine-type peptidase activity"/>
    <property type="evidence" value="ECO:0007669"/>
    <property type="project" value="UniProtKB-KW"/>
</dbReference>
<feature type="region of interest" description="Disordered" evidence="6">
    <location>
        <begin position="805"/>
        <end position="830"/>
    </location>
</feature>
<name>A0AAW2B308_CULAL</name>
<evidence type="ECO:0000256" key="6">
    <source>
        <dbReference type="SAM" id="MobiDB-lite"/>
    </source>
</evidence>
<dbReference type="SUPFAM" id="SSF54001">
    <property type="entry name" value="Cysteine proteinases"/>
    <property type="match status" value="1"/>
</dbReference>
<dbReference type="PROSITE" id="PS50600">
    <property type="entry name" value="ULP_PROTEASE"/>
    <property type="match status" value="1"/>
</dbReference>
<dbReference type="AlphaFoldDB" id="A0AAW2B308"/>
<evidence type="ECO:0000256" key="5">
    <source>
        <dbReference type="PROSITE-ProRule" id="PRU00325"/>
    </source>
</evidence>
<dbReference type="Pfam" id="PF21056">
    <property type="entry name" value="ZSWIM1-3_RNaseH-like"/>
    <property type="match status" value="1"/>
</dbReference>
<evidence type="ECO:0000259" key="8">
    <source>
        <dbReference type="PROSITE" id="PS50966"/>
    </source>
</evidence>
<organism evidence="9 10">
    <name type="scientific">Culter alburnus</name>
    <name type="common">Topmouth culter</name>
    <dbReference type="NCBI Taxonomy" id="194366"/>
    <lineage>
        <taxon>Eukaryota</taxon>
        <taxon>Metazoa</taxon>
        <taxon>Chordata</taxon>
        <taxon>Craniata</taxon>
        <taxon>Vertebrata</taxon>
        <taxon>Euteleostomi</taxon>
        <taxon>Actinopterygii</taxon>
        <taxon>Neopterygii</taxon>
        <taxon>Teleostei</taxon>
        <taxon>Ostariophysi</taxon>
        <taxon>Cypriniformes</taxon>
        <taxon>Xenocyprididae</taxon>
        <taxon>Xenocypridinae</taxon>
        <taxon>Culter</taxon>
    </lineage>
</organism>
<keyword evidence="4" id="KW-0788">Thiol protease</keyword>
<feature type="domain" description="SWIM-type" evidence="8">
    <location>
        <begin position="606"/>
        <end position="642"/>
    </location>
</feature>
<comment type="similarity">
    <text evidence="1">Belongs to the peptidase C48 family.</text>
</comment>
<gene>
    <name evidence="9" type="ORF">ABG768_020548</name>
</gene>
<keyword evidence="3" id="KW-0378">Hydrolase</keyword>
<evidence type="ECO:0000313" key="10">
    <source>
        <dbReference type="Proteomes" id="UP001479290"/>
    </source>
</evidence>
<dbReference type="InterPro" id="IPR007527">
    <property type="entry name" value="Znf_SWIM"/>
</dbReference>
<comment type="caution">
    <text evidence="9">The sequence shown here is derived from an EMBL/GenBank/DDBJ whole genome shotgun (WGS) entry which is preliminary data.</text>
</comment>
<reference evidence="9 10" key="1">
    <citation type="submission" date="2024-05" db="EMBL/GenBank/DDBJ databases">
        <title>A high-quality chromosomal-level genome assembly of Topmouth culter (Culter alburnus).</title>
        <authorList>
            <person name="Zhao H."/>
        </authorList>
    </citation>
    <scope>NUCLEOTIDE SEQUENCE [LARGE SCALE GENOMIC DNA]</scope>
    <source>
        <strain evidence="9">CATC2023</strain>
        <tissue evidence="9">Muscle</tissue>
    </source>
</reference>
<feature type="domain" description="Ubiquitin-like protease family profile" evidence="7">
    <location>
        <begin position="889"/>
        <end position="1055"/>
    </location>
</feature>
<dbReference type="PANTHER" id="PTHR47456:SF1">
    <property type="entry name" value="PHD-TYPE DOMAIN-CONTAINING PROTEIN"/>
    <property type="match status" value="1"/>
</dbReference>
<dbReference type="FunFam" id="3.40.395.10:FF:000001">
    <property type="entry name" value="Sentrin-specific protease 1"/>
    <property type="match status" value="1"/>
</dbReference>
<dbReference type="GO" id="GO:0003700">
    <property type="term" value="F:DNA-binding transcription factor activity"/>
    <property type="evidence" value="ECO:0007669"/>
    <property type="project" value="InterPro"/>
</dbReference>
<dbReference type="InterPro" id="IPR038765">
    <property type="entry name" value="Papain-like_cys_pep_sf"/>
</dbReference>
<dbReference type="GO" id="GO:0006508">
    <property type="term" value="P:proteolysis"/>
    <property type="evidence" value="ECO:0007669"/>
    <property type="project" value="UniProtKB-KW"/>
</dbReference>
<evidence type="ECO:0000256" key="2">
    <source>
        <dbReference type="ARBA" id="ARBA00022670"/>
    </source>
</evidence>
<proteinExistence type="inferred from homology"/>
<dbReference type="GO" id="GO:0008270">
    <property type="term" value="F:zinc ion binding"/>
    <property type="evidence" value="ECO:0007669"/>
    <property type="project" value="UniProtKB-KW"/>
</dbReference>
<keyword evidence="5" id="KW-0863">Zinc-finger</keyword>
<evidence type="ECO:0000313" key="9">
    <source>
        <dbReference type="EMBL" id="KAK9978810.1"/>
    </source>
</evidence>
<accession>A0AAW2B308</accession>
<dbReference type="InterPro" id="IPR003653">
    <property type="entry name" value="Peptidase_C48_C"/>
</dbReference>
<keyword evidence="5" id="KW-0479">Metal-binding</keyword>
<dbReference type="InterPro" id="IPR048324">
    <property type="entry name" value="ZSWIM1-3_RNaseH-like"/>
</dbReference>
<keyword evidence="2" id="KW-0645">Protease</keyword>
<evidence type="ECO:0000259" key="7">
    <source>
        <dbReference type="PROSITE" id="PS50600"/>
    </source>
</evidence>
<evidence type="ECO:0008006" key="11">
    <source>
        <dbReference type="Google" id="ProtNLM"/>
    </source>
</evidence>
<dbReference type="Proteomes" id="UP001479290">
    <property type="component" value="Unassembled WGS sequence"/>
</dbReference>
<dbReference type="Pfam" id="PF02902">
    <property type="entry name" value="Peptidase_C48"/>
    <property type="match status" value="1"/>
</dbReference>
<dbReference type="PROSITE" id="PS50966">
    <property type="entry name" value="ZF_SWIM"/>
    <property type="match status" value="1"/>
</dbReference>
<dbReference type="Gene3D" id="3.40.395.10">
    <property type="entry name" value="Adenoviral Proteinase, Chain A"/>
    <property type="match status" value="1"/>
</dbReference>
<dbReference type="InterPro" id="IPR029309">
    <property type="entry name" value="CaRF"/>
</dbReference>